<dbReference type="Proteomes" id="UP001154240">
    <property type="component" value="Unassembled WGS sequence"/>
</dbReference>
<organism evidence="2 3">
    <name type="scientific">Thiovibrio frasassiensis</name>
    <dbReference type="NCBI Taxonomy" id="2984131"/>
    <lineage>
        <taxon>Bacteria</taxon>
        <taxon>Pseudomonadati</taxon>
        <taxon>Thermodesulfobacteriota</taxon>
        <taxon>Desulfobulbia</taxon>
        <taxon>Desulfobulbales</taxon>
        <taxon>Thiovibrionaceae</taxon>
        <taxon>Thiovibrio</taxon>
    </lineage>
</organism>
<evidence type="ECO:0000313" key="3">
    <source>
        <dbReference type="Proteomes" id="UP001154240"/>
    </source>
</evidence>
<name>A0A9X4MI69_9BACT</name>
<comment type="caution">
    <text evidence="2">The sequence shown here is derived from an EMBL/GenBank/DDBJ whole genome shotgun (WGS) entry which is preliminary data.</text>
</comment>
<reference evidence="2" key="1">
    <citation type="journal article" date="2022" name="bioRxiv">
        <title>Thiovibrio frasassiensisgen. nov., sp. nov., an autotrophic, elemental sulfur disproportionating bacterium isolated from sulfidic karst sediment, and proposal of Thiovibrionaceae fam. nov.</title>
        <authorList>
            <person name="Aronson H."/>
            <person name="Thomas C."/>
            <person name="Bhattacharyya M."/>
            <person name="Eckstein S."/>
            <person name="Jensen S."/>
            <person name="Barco R."/>
            <person name="Macalady J."/>
            <person name="Amend J."/>
        </authorList>
    </citation>
    <scope>NUCLEOTIDE SEQUENCE</scope>
    <source>
        <strain evidence="2">RS19-109</strain>
    </source>
</reference>
<sequence>MEFFEYADILTTQEEIRNKVAIDTLPFFCEEIDEVDAAEELGRVIYFRHWGRFHLRQEDIMGGVRFSVPDCPNALAWTVTTGYPPYPEKIVLHGTINRLAHDAEFIEATQALLATLKAGLEANFTSASSQGQAEPRPFQMPDLRNNL</sequence>
<protein>
    <submittedName>
        <fullName evidence="2">Uncharacterized protein</fullName>
    </submittedName>
</protein>
<evidence type="ECO:0000313" key="2">
    <source>
        <dbReference type="EMBL" id="MDG4476801.1"/>
    </source>
</evidence>
<evidence type="ECO:0000256" key="1">
    <source>
        <dbReference type="SAM" id="MobiDB-lite"/>
    </source>
</evidence>
<dbReference type="AlphaFoldDB" id="A0A9X4MI69"/>
<accession>A0A9X4MI69</accession>
<reference evidence="2" key="2">
    <citation type="submission" date="2022-10" db="EMBL/GenBank/DDBJ databases">
        <authorList>
            <person name="Aronson H.S."/>
        </authorList>
    </citation>
    <scope>NUCLEOTIDE SEQUENCE</scope>
    <source>
        <strain evidence="2">RS19-109</strain>
    </source>
</reference>
<feature type="region of interest" description="Disordered" evidence="1">
    <location>
        <begin position="126"/>
        <end position="147"/>
    </location>
</feature>
<keyword evidence="3" id="KW-1185">Reference proteome</keyword>
<proteinExistence type="predicted"/>
<dbReference type="RefSeq" id="WP_307633766.1">
    <property type="nucleotide sequence ID" value="NZ_JAPHEH010000001.1"/>
</dbReference>
<dbReference type="EMBL" id="JAPHEH010000001">
    <property type="protein sequence ID" value="MDG4476801.1"/>
    <property type="molecule type" value="Genomic_DNA"/>
</dbReference>
<gene>
    <name evidence="2" type="ORF">OLX77_11610</name>
</gene>